<accession>A0A7J7U818</accession>
<feature type="compositionally biased region" description="Gly residues" evidence="1">
    <location>
        <begin position="13"/>
        <end position="22"/>
    </location>
</feature>
<name>A0A7J7U818_PIPKU</name>
<proteinExistence type="predicted"/>
<comment type="caution">
    <text evidence="2">The sequence shown here is derived from an EMBL/GenBank/DDBJ whole genome shotgun (WGS) entry which is preliminary data.</text>
</comment>
<dbReference type="EMBL" id="JACAGB010000022">
    <property type="protein sequence ID" value="KAF6309097.1"/>
    <property type="molecule type" value="Genomic_DNA"/>
</dbReference>
<evidence type="ECO:0000313" key="2">
    <source>
        <dbReference type="EMBL" id="KAF6309097.1"/>
    </source>
</evidence>
<reference evidence="2 3" key="1">
    <citation type="journal article" date="2020" name="Nature">
        <title>Six reference-quality genomes reveal evolution of bat adaptations.</title>
        <authorList>
            <person name="Jebb D."/>
            <person name="Huang Z."/>
            <person name="Pippel M."/>
            <person name="Hughes G.M."/>
            <person name="Lavrichenko K."/>
            <person name="Devanna P."/>
            <person name="Winkler S."/>
            <person name="Jermiin L.S."/>
            <person name="Skirmuntt E.C."/>
            <person name="Katzourakis A."/>
            <person name="Burkitt-Gray L."/>
            <person name="Ray D.A."/>
            <person name="Sullivan K.A.M."/>
            <person name="Roscito J.G."/>
            <person name="Kirilenko B.M."/>
            <person name="Davalos L.M."/>
            <person name="Corthals A.P."/>
            <person name="Power M.L."/>
            <person name="Jones G."/>
            <person name="Ransome R.D."/>
            <person name="Dechmann D.K.N."/>
            <person name="Locatelli A.G."/>
            <person name="Puechmaille S.J."/>
            <person name="Fedrigo O."/>
            <person name="Jarvis E.D."/>
            <person name="Hiller M."/>
            <person name="Vernes S.C."/>
            <person name="Myers E.W."/>
            <person name="Teeling E.C."/>
        </authorList>
    </citation>
    <scope>NUCLEOTIDE SEQUENCE [LARGE SCALE GENOMIC DNA]</scope>
    <source>
        <strain evidence="2">MPipKuh1</strain>
        <tissue evidence="2">Flight muscle</tissue>
    </source>
</reference>
<keyword evidence="3" id="KW-1185">Reference proteome</keyword>
<dbReference type="AlphaFoldDB" id="A0A7J7U818"/>
<gene>
    <name evidence="2" type="ORF">mPipKuh1_009193</name>
</gene>
<evidence type="ECO:0000256" key="1">
    <source>
        <dbReference type="SAM" id="MobiDB-lite"/>
    </source>
</evidence>
<feature type="region of interest" description="Disordered" evidence="1">
    <location>
        <begin position="1"/>
        <end position="28"/>
    </location>
</feature>
<organism evidence="2 3">
    <name type="scientific">Pipistrellus kuhlii</name>
    <name type="common">Kuhl's pipistrelle</name>
    <dbReference type="NCBI Taxonomy" id="59472"/>
    <lineage>
        <taxon>Eukaryota</taxon>
        <taxon>Metazoa</taxon>
        <taxon>Chordata</taxon>
        <taxon>Craniata</taxon>
        <taxon>Vertebrata</taxon>
        <taxon>Euteleostomi</taxon>
        <taxon>Mammalia</taxon>
        <taxon>Eutheria</taxon>
        <taxon>Laurasiatheria</taxon>
        <taxon>Chiroptera</taxon>
        <taxon>Yangochiroptera</taxon>
        <taxon>Vespertilionidae</taxon>
        <taxon>Pipistrellus</taxon>
    </lineage>
</organism>
<sequence>MDPFHLASSGRPSIGGGGGPGWQAGSPPLLLSRGTWEGALAPGGVRAPAPLAGVTSTFPGRTRSPRARCLRSGIPALGPQALCQDREPPVPTENLRAGLAGLARLPGPSPGFSVLFSEPRRT</sequence>
<dbReference type="Proteomes" id="UP000558488">
    <property type="component" value="Unassembled WGS sequence"/>
</dbReference>
<evidence type="ECO:0000313" key="3">
    <source>
        <dbReference type="Proteomes" id="UP000558488"/>
    </source>
</evidence>
<protein>
    <submittedName>
        <fullName evidence="2">Uncharacterized protein</fullName>
    </submittedName>
</protein>